<name>A0A7W7CC43_9PSEU</name>
<dbReference type="InterPro" id="IPR027039">
    <property type="entry name" value="Crtac1"/>
</dbReference>
<dbReference type="InterPro" id="IPR028994">
    <property type="entry name" value="Integrin_alpha_N"/>
</dbReference>
<evidence type="ECO:0000256" key="2">
    <source>
        <dbReference type="SAM" id="SignalP"/>
    </source>
</evidence>
<accession>A0A7W7CC43</accession>
<sequence length="643" mass="68851">MTFPQRRHVPGLVAAVVVAALAVQTAAMAGGPGDDPGLRGRFDFQRQALTAKAVDGFRFVRELQPDYRRIEAWVSATGSAVALTDLDGAGTARDVCLTDPRTNTVTLSPAPGTPPRFQPFTLEAGPVRDRTIAPMGCLPVDLNEDGRLDLLTYYWGRTPIAHLRKESQTELSPAAFATVELLPGSTERWASSSVVATDVDADGHLDLVVGNYMPDGNRLLDATVAQDEKMEMHSSMSAAANGGRNRLLRWTGAGGGDSPTVRFADDSAALPQATSWTLAVGAHDFDRDQRPELYFANDFGPDYLLRNDSRPGQVKFTVLHGEKGFLTPKSKAIGNDSFKGMGVAFDDMNGDGHTDIFVSNLTAPFGLLETHFAWINTGRWTQDAPRGIAPFEDRADQMRVSRSGWSWDAKFGDFDGDGNRELVQATGFVTGETNLWPQVQELAMGNDLIQRHVGLWPNLPAGADVSGREHNAFFVRGPGEEWTNESARLGIDEPGASRGIATGDVDGDGRLDFAVANQYAESYLHTNKCTSCGRTLSLQLLLPPNASTNSTKVLPAGPGQLGSPAAGATASVRLPDGRVLRQEVDGGNGHASVSSPVLHFGLGATPENADLPVELAWRDRTGTVQRATVTVRPGRNTVLLGAS</sequence>
<feature type="signal peptide" evidence="2">
    <location>
        <begin position="1"/>
        <end position="29"/>
    </location>
</feature>
<keyword evidence="5" id="KW-1185">Reference proteome</keyword>
<dbReference type="Proteomes" id="UP000533598">
    <property type="component" value="Unassembled WGS sequence"/>
</dbReference>
<dbReference type="RefSeq" id="WP_185004290.1">
    <property type="nucleotide sequence ID" value="NZ_BAAAUI010000066.1"/>
</dbReference>
<dbReference type="Pfam" id="PF07593">
    <property type="entry name" value="UnbV_ASPIC"/>
    <property type="match status" value="1"/>
</dbReference>
<dbReference type="Gene3D" id="2.130.10.130">
    <property type="entry name" value="Integrin alpha, N-terminal"/>
    <property type="match status" value="2"/>
</dbReference>
<dbReference type="InterPro" id="IPR013517">
    <property type="entry name" value="FG-GAP"/>
</dbReference>
<evidence type="ECO:0000313" key="4">
    <source>
        <dbReference type="EMBL" id="MBB4678460.1"/>
    </source>
</evidence>
<evidence type="ECO:0000313" key="5">
    <source>
        <dbReference type="Proteomes" id="UP000533598"/>
    </source>
</evidence>
<dbReference type="InterPro" id="IPR011519">
    <property type="entry name" value="UnbV_ASPIC"/>
</dbReference>
<evidence type="ECO:0000259" key="3">
    <source>
        <dbReference type="Pfam" id="PF07593"/>
    </source>
</evidence>
<proteinExistence type="predicted"/>
<dbReference type="PANTHER" id="PTHR16026">
    <property type="entry name" value="CARTILAGE ACIDIC PROTEIN 1"/>
    <property type="match status" value="1"/>
</dbReference>
<evidence type="ECO:0000256" key="1">
    <source>
        <dbReference type="ARBA" id="ARBA00022729"/>
    </source>
</evidence>
<feature type="domain" description="ASPIC/UnbV" evidence="3">
    <location>
        <begin position="565"/>
        <end position="626"/>
    </location>
</feature>
<dbReference type="EMBL" id="JACHMH010000001">
    <property type="protein sequence ID" value="MBB4678460.1"/>
    <property type="molecule type" value="Genomic_DNA"/>
</dbReference>
<dbReference type="AlphaFoldDB" id="A0A7W7CC43"/>
<reference evidence="4 5" key="1">
    <citation type="submission" date="2020-08" db="EMBL/GenBank/DDBJ databases">
        <title>Sequencing the genomes of 1000 actinobacteria strains.</title>
        <authorList>
            <person name="Klenk H.-P."/>
        </authorList>
    </citation>
    <scope>NUCLEOTIDE SEQUENCE [LARGE SCALE GENOMIC DNA]</scope>
    <source>
        <strain evidence="4 5">DSM 44230</strain>
    </source>
</reference>
<dbReference type="SUPFAM" id="SSF69318">
    <property type="entry name" value="Integrin alpha N-terminal domain"/>
    <property type="match status" value="1"/>
</dbReference>
<keyword evidence="1 2" id="KW-0732">Signal</keyword>
<protein>
    <recommendedName>
        <fullName evidence="3">ASPIC/UnbV domain-containing protein</fullName>
    </recommendedName>
</protein>
<dbReference type="PANTHER" id="PTHR16026:SF0">
    <property type="entry name" value="CARTILAGE ACIDIC PROTEIN 1"/>
    <property type="match status" value="1"/>
</dbReference>
<organism evidence="4 5">
    <name type="scientific">Crossiella cryophila</name>
    <dbReference type="NCBI Taxonomy" id="43355"/>
    <lineage>
        <taxon>Bacteria</taxon>
        <taxon>Bacillati</taxon>
        <taxon>Actinomycetota</taxon>
        <taxon>Actinomycetes</taxon>
        <taxon>Pseudonocardiales</taxon>
        <taxon>Pseudonocardiaceae</taxon>
        <taxon>Crossiella</taxon>
    </lineage>
</organism>
<feature type="chain" id="PRO_5031539702" description="ASPIC/UnbV domain-containing protein" evidence="2">
    <location>
        <begin position="30"/>
        <end position="643"/>
    </location>
</feature>
<gene>
    <name evidence="4" type="ORF">HNR67_004578</name>
</gene>
<dbReference type="Pfam" id="PF01839">
    <property type="entry name" value="FG-GAP"/>
    <property type="match status" value="1"/>
</dbReference>
<dbReference type="Pfam" id="PF13517">
    <property type="entry name" value="FG-GAP_3"/>
    <property type="match status" value="2"/>
</dbReference>
<comment type="caution">
    <text evidence="4">The sequence shown here is derived from an EMBL/GenBank/DDBJ whole genome shotgun (WGS) entry which is preliminary data.</text>
</comment>